<feature type="region of interest" description="Disordered" evidence="2">
    <location>
        <begin position="71"/>
        <end position="204"/>
    </location>
</feature>
<accession>A0A0B6YII6</accession>
<protein>
    <submittedName>
        <fullName evidence="3">Uncharacterized protein</fullName>
    </submittedName>
</protein>
<feature type="compositionally biased region" description="Polar residues" evidence="2">
    <location>
        <begin position="152"/>
        <end position="169"/>
    </location>
</feature>
<organism evidence="3">
    <name type="scientific">Arion vulgaris</name>
    <dbReference type="NCBI Taxonomy" id="1028688"/>
    <lineage>
        <taxon>Eukaryota</taxon>
        <taxon>Metazoa</taxon>
        <taxon>Spiralia</taxon>
        <taxon>Lophotrochozoa</taxon>
        <taxon>Mollusca</taxon>
        <taxon>Gastropoda</taxon>
        <taxon>Heterobranchia</taxon>
        <taxon>Euthyneura</taxon>
        <taxon>Panpulmonata</taxon>
        <taxon>Eupulmonata</taxon>
        <taxon>Stylommatophora</taxon>
        <taxon>Helicina</taxon>
        <taxon>Arionoidea</taxon>
        <taxon>Arionidae</taxon>
        <taxon>Arion</taxon>
    </lineage>
</organism>
<name>A0A0B6YII6_9EUPU</name>
<reference evidence="3" key="1">
    <citation type="submission" date="2014-12" db="EMBL/GenBank/DDBJ databases">
        <title>Insight into the proteome of Arion vulgaris.</title>
        <authorList>
            <person name="Aradska J."/>
            <person name="Bulat T."/>
            <person name="Smidak R."/>
            <person name="Sarate P."/>
            <person name="Gangsoo J."/>
            <person name="Sialana F."/>
            <person name="Bilban M."/>
            <person name="Lubec G."/>
        </authorList>
    </citation>
    <scope>NUCLEOTIDE SEQUENCE</scope>
    <source>
        <tissue evidence="3">Skin</tissue>
    </source>
</reference>
<sequence>AKEETPLFLASREGGFETVKVLLDHYANRDMTDHMDRLPRDIALERRHHDIVELLDNYRVASPASVHLGMTSPNNHSGVGGGYMQPVKQKAKSRKNKNAPVKDPGPISPQNGIIGVQVINGKSKPRKKKADGESAVRAKKNQQQQQHQQPQVSSTLLPSSQNQTQVRHQSSSDTSPMSTISPGSYSIDLHHSPQGYETSPPRYENSSLLLPQEIRAGRHLLDDFQVMAGHYSSPSLMDQTGVENLLTDWTIPQYKLQQQPHQMQQNCGGGQMTSLQNGHLTSSGGGNSPNLQNGVGGGSSAAIMGSVGHAPAMKVKNLPMSPTHIQAIQQHAQQRAAHASPHHRANDFPTSF</sequence>
<feature type="compositionally biased region" description="Low complexity" evidence="2">
    <location>
        <begin position="142"/>
        <end position="151"/>
    </location>
</feature>
<dbReference type="EMBL" id="HACG01009137">
    <property type="protein sequence ID" value="CEK56002.1"/>
    <property type="molecule type" value="Transcribed_RNA"/>
</dbReference>
<evidence type="ECO:0000256" key="1">
    <source>
        <dbReference type="PROSITE-ProRule" id="PRU00023"/>
    </source>
</evidence>
<dbReference type="AlphaFoldDB" id="A0A0B6YII6"/>
<keyword evidence="1" id="KW-0040">ANK repeat</keyword>
<dbReference type="Gene3D" id="1.25.40.20">
    <property type="entry name" value="Ankyrin repeat-containing domain"/>
    <property type="match status" value="1"/>
</dbReference>
<feature type="compositionally biased region" description="Low complexity" evidence="2">
    <location>
        <begin position="171"/>
        <end position="182"/>
    </location>
</feature>
<feature type="non-terminal residue" evidence="3">
    <location>
        <position position="1"/>
    </location>
</feature>
<dbReference type="InterPro" id="IPR002110">
    <property type="entry name" value="Ankyrin_rpt"/>
</dbReference>
<feature type="non-terminal residue" evidence="3">
    <location>
        <position position="352"/>
    </location>
</feature>
<dbReference type="PROSITE" id="PS50088">
    <property type="entry name" value="ANK_REPEAT"/>
    <property type="match status" value="1"/>
</dbReference>
<dbReference type="InterPro" id="IPR036770">
    <property type="entry name" value="Ankyrin_rpt-contain_sf"/>
</dbReference>
<evidence type="ECO:0000256" key="2">
    <source>
        <dbReference type="SAM" id="MobiDB-lite"/>
    </source>
</evidence>
<feature type="repeat" description="ANK" evidence="1">
    <location>
        <begin position="2"/>
        <end position="34"/>
    </location>
</feature>
<feature type="region of interest" description="Disordered" evidence="2">
    <location>
        <begin position="332"/>
        <end position="352"/>
    </location>
</feature>
<dbReference type="SMART" id="SM00248">
    <property type="entry name" value="ANK"/>
    <property type="match status" value="2"/>
</dbReference>
<dbReference type="SUPFAM" id="SSF48403">
    <property type="entry name" value="Ankyrin repeat"/>
    <property type="match status" value="1"/>
</dbReference>
<dbReference type="PROSITE" id="PS50297">
    <property type="entry name" value="ANK_REP_REGION"/>
    <property type="match status" value="1"/>
</dbReference>
<gene>
    <name evidence="3" type="primary">ORF26546</name>
</gene>
<proteinExistence type="predicted"/>
<evidence type="ECO:0000313" key="3">
    <source>
        <dbReference type="EMBL" id="CEK56002.1"/>
    </source>
</evidence>
<dbReference type="Pfam" id="PF00023">
    <property type="entry name" value="Ank"/>
    <property type="match status" value="1"/>
</dbReference>